<sequence>MSGKYNGMQALIHEKNKFAEFIPCCAHSLNLIGQSAVECCSAAVSIFYFVQKLYVFFSASTHRWDLLLDVFKKFGIPTLKRLSDTRWSAHHDAVDAYYKVIQILKKYLY</sequence>
<name>A0AAV7KBN2_9METZ</name>
<protein>
    <submittedName>
        <fullName evidence="1">Uncharacterized protein</fullName>
    </submittedName>
</protein>
<dbReference type="PANTHER" id="PTHR45749">
    <property type="match status" value="1"/>
</dbReference>
<dbReference type="SUPFAM" id="SSF53098">
    <property type="entry name" value="Ribonuclease H-like"/>
    <property type="match status" value="1"/>
</dbReference>
<comment type="caution">
    <text evidence="1">The sequence shown here is derived from an EMBL/GenBank/DDBJ whole genome shotgun (WGS) entry which is preliminary data.</text>
</comment>
<reference evidence="1 2" key="1">
    <citation type="journal article" date="2023" name="BMC Biol.">
        <title>The compact genome of the sponge Oopsacas minuta (Hexactinellida) is lacking key metazoan core genes.</title>
        <authorList>
            <person name="Santini S."/>
            <person name="Schenkelaars Q."/>
            <person name="Jourda C."/>
            <person name="Duchesne M."/>
            <person name="Belahbib H."/>
            <person name="Rocher C."/>
            <person name="Selva M."/>
            <person name="Riesgo A."/>
            <person name="Vervoort M."/>
            <person name="Leys S.P."/>
            <person name="Kodjabachian L."/>
            <person name="Le Bivic A."/>
            <person name="Borchiellini C."/>
            <person name="Claverie J.M."/>
            <person name="Renard E."/>
        </authorList>
    </citation>
    <scope>NUCLEOTIDE SEQUENCE [LARGE SCALE GENOMIC DNA]</scope>
    <source>
        <strain evidence="1">SPO-2</strain>
    </source>
</reference>
<proteinExistence type="predicted"/>
<dbReference type="InterPro" id="IPR012337">
    <property type="entry name" value="RNaseH-like_sf"/>
</dbReference>
<organism evidence="1 2">
    <name type="scientific">Oopsacas minuta</name>
    <dbReference type="NCBI Taxonomy" id="111878"/>
    <lineage>
        <taxon>Eukaryota</taxon>
        <taxon>Metazoa</taxon>
        <taxon>Porifera</taxon>
        <taxon>Hexactinellida</taxon>
        <taxon>Hexasterophora</taxon>
        <taxon>Lyssacinosida</taxon>
        <taxon>Leucopsacidae</taxon>
        <taxon>Oopsacas</taxon>
    </lineage>
</organism>
<accession>A0AAV7KBN2</accession>
<dbReference type="Proteomes" id="UP001165289">
    <property type="component" value="Unassembled WGS sequence"/>
</dbReference>
<evidence type="ECO:0000313" key="2">
    <source>
        <dbReference type="Proteomes" id="UP001165289"/>
    </source>
</evidence>
<dbReference type="AlphaFoldDB" id="A0AAV7KBN2"/>
<gene>
    <name evidence="1" type="ORF">LOD99_10905</name>
</gene>
<dbReference type="EMBL" id="JAKMXF010000072">
    <property type="protein sequence ID" value="KAI6658912.1"/>
    <property type="molecule type" value="Genomic_DNA"/>
</dbReference>
<evidence type="ECO:0000313" key="1">
    <source>
        <dbReference type="EMBL" id="KAI6658912.1"/>
    </source>
</evidence>
<dbReference type="PANTHER" id="PTHR45749:SF23">
    <property type="entry name" value="ZINC FINGER MYM-TYPE PROTEIN 1-LIKE"/>
    <property type="match status" value="1"/>
</dbReference>
<keyword evidence="2" id="KW-1185">Reference proteome</keyword>